<protein>
    <submittedName>
        <fullName evidence="1">Uncharacterized protein</fullName>
    </submittedName>
</protein>
<gene>
    <name evidence="1" type="ORF">QTG54_009987</name>
</gene>
<dbReference type="AlphaFoldDB" id="A0AAD8Y5L3"/>
<accession>A0AAD8Y5L3</accession>
<dbReference type="EMBL" id="JATAAI010000018">
    <property type="protein sequence ID" value="KAK1739444.1"/>
    <property type="molecule type" value="Genomic_DNA"/>
</dbReference>
<proteinExistence type="predicted"/>
<comment type="caution">
    <text evidence="1">The sequence shown here is derived from an EMBL/GenBank/DDBJ whole genome shotgun (WGS) entry which is preliminary data.</text>
</comment>
<reference evidence="1" key="1">
    <citation type="submission" date="2023-06" db="EMBL/GenBank/DDBJ databases">
        <title>Survivors Of The Sea: Transcriptome response of Skeletonema marinoi to long-term dormancy.</title>
        <authorList>
            <person name="Pinder M.I.M."/>
            <person name="Kourtchenko O."/>
            <person name="Robertson E.K."/>
            <person name="Larsson T."/>
            <person name="Maumus F."/>
            <person name="Osuna-Cruz C.M."/>
            <person name="Vancaester E."/>
            <person name="Stenow R."/>
            <person name="Vandepoele K."/>
            <person name="Ploug H."/>
            <person name="Bruchert V."/>
            <person name="Godhe A."/>
            <person name="Topel M."/>
        </authorList>
    </citation>
    <scope>NUCLEOTIDE SEQUENCE</scope>
    <source>
        <strain evidence="1">R05AC</strain>
    </source>
</reference>
<organism evidence="1 2">
    <name type="scientific">Skeletonema marinoi</name>
    <dbReference type="NCBI Taxonomy" id="267567"/>
    <lineage>
        <taxon>Eukaryota</taxon>
        <taxon>Sar</taxon>
        <taxon>Stramenopiles</taxon>
        <taxon>Ochrophyta</taxon>
        <taxon>Bacillariophyta</taxon>
        <taxon>Coscinodiscophyceae</taxon>
        <taxon>Thalassiosirophycidae</taxon>
        <taxon>Thalassiosirales</taxon>
        <taxon>Skeletonemataceae</taxon>
        <taxon>Skeletonema</taxon>
        <taxon>Skeletonema marinoi-dohrnii complex</taxon>
    </lineage>
</organism>
<evidence type="ECO:0000313" key="2">
    <source>
        <dbReference type="Proteomes" id="UP001224775"/>
    </source>
</evidence>
<keyword evidence="2" id="KW-1185">Reference proteome</keyword>
<dbReference type="Proteomes" id="UP001224775">
    <property type="component" value="Unassembled WGS sequence"/>
</dbReference>
<name>A0AAD8Y5L3_9STRA</name>
<evidence type="ECO:0000313" key="1">
    <source>
        <dbReference type="EMBL" id="KAK1739444.1"/>
    </source>
</evidence>
<sequence>MATPRRKKMLLALFLVILNMTFCIITTIQFQKAVLAPIDRVEAVSLHAQPSTTNNTVSQYWSLAVSDRGETVDCRIATQQTTTTPTNKNLARDVDNKKITIHIHGMHHSGTGYLRKTLLNALNNEFSPSPSEPAACIQDSLLPYRHLYSNKTELYKDHHKMEEEGQHLQTMYPSFHTRAQVFKEAKTAQFELPKIAYLADYCLSNDDTENKRIGNILLEQWSRYWNVTSSTKFLLQKTPSLDVQFLESTKRLPTLHVIVVRHPMTSNSWGVPYMGYGWAMAYHHVLKLLNEGKVEWYAVVTYEALLEYHDVVVEELMKVVKSGMKRFGLTSIATQEEQLNMSSNYSDDGRFRRQLHLRGASGISNPKKRANLWLGVPSNSYLIPKKKSVEQWRKCLAQSGCRQGLDLLTTDVLPLFGYVSIQKSHASLVKRINDGNATLSRNVPLTADPSPVTVSKDYGRVLFSSEGDALKLLSQRNGNSGMDGAQGLDYIGQPPPTDLVAKITELLRRLRYIPK</sequence>